<dbReference type="InterPro" id="IPR050763">
    <property type="entry name" value="ABC_transporter_ATP-binding"/>
</dbReference>
<evidence type="ECO:0000256" key="4">
    <source>
        <dbReference type="ARBA" id="ARBA00022840"/>
    </source>
</evidence>
<protein>
    <submittedName>
        <fullName evidence="6">ABC transporter, ATP binding protein</fullName>
    </submittedName>
</protein>
<feature type="domain" description="ABC transporter" evidence="5">
    <location>
        <begin position="22"/>
        <end position="98"/>
    </location>
</feature>
<comment type="caution">
    <text evidence="6">The sequence shown here is derived from an EMBL/GenBank/DDBJ whole genome shotgun (WGS) entry which is preliminary data.</text>
</comment>
<evidence type="ECO:0000313" key="6">
    <source>
        <dbReference type="EMBL" id="EQD29551.1"/>
    </source>
</evidence>
<gene>
    <name evidence="6" type="ORF">B1B_18714</name>
</gene>
<comment type="similarity">
    <text evidence="1">Belongs to the ABC transporter superfamily.</text>
</comment>
<dbReference type="AlphaFoldDB" id="T0Y3B5"/>
<dbReference type="PANTHER" id="PTHR42711">
    <property type="entry name" value="ABC TRANSPORTER ATP-BINDING PROTEIN"/>
    <property type="match status" value="1"/>
</dbReference>
<name>T0Y3B5_9ZZZZ</name>
<evidence type="ECO:0000256" key="2">
    <source>
        <dbReference type="ARBA" id="ARBA00022448"/>
    </source>
</evidence>
<accession>T0Y3B5</accession>
<dbReference type="Gene3D" id="3.40.50.300">
    <property type="entry name" value="P-loop containing nucleotide triphosphate hydrolases"/>
    <property type="match status" value="1"/>
</dbReference>
<dbReference type="InterPro" id="IPR027417">
    <property type="entry name" value="P-loop_NTPase"/>
</dbReference>
<proteinExistence type="inferred from homology"/>
<dbReference type="Pfam" id="PF00005">
    <property type="entry name" value="ABC_tran"/>
    <property type="match status" value="1"/>
</dbReference>
<keyword evidence="4" id="KW-0067">ATP-binding</keyword>
<dbReference type="PANTHER" id="PTHR42711:SF5">
    <property type="entry name" value="ABC TRANSPORTER ATP-BINDING PROTEIN NATA"/>
    <property type="match status" value="1"/>
</dbReference>
<reference evidence="6" key="2">
    <citation type="journal article" date="2014" name="ISME J.">
        <title>Microbial stratification in low pH oxic and suboxic macroscopic growths along an acid mine drainage.</title>
        <authorList>
            <person name="Mendez-Garcia C."/>
            <person name="Mesa V."/>
            <person name="Sprenger R.R."/>
            <person name="Richter M."/>
            <person name="Diez M.S."/>
            <person name="Solano J."/>
            <person name="Bargiela R."/>
            <person name="Golyshina O.V."/>
            <person name="Manteca A."/>
            <person name="Ramos J.L."/>
            <person name="Gallego J.R."/>
            <person name="Llorente I."/>
            <person name="Martins Dos Santos V.A."/>
            <person name="Jensen O.N."/>
            <person name="Pelaez A.I."/>
            <person name="Sanchez J."/>
            <person name="Ferrer M."/>
        </authorList>
    </citation>
    <scope>NUCLEOTIDE SEQUENCE</scope>
</reference>
<feature type="non-terminal residue" evidence="6">
    <location>
        <position position="1"/>
    </location>
</feature>
<sequence length="261" mass="29251">VEDEAWAAPTLALVTNTERSFYYRLSGWQNLRFFSSLYNIPRAELEARVAPIAKALGLTETILRRDYRTYSTGMQRKLQFTRAFVLESPLLFLDEPTSSLDLVSAEEIRHAIATECRDRGQTVLLSANNLLDVERLADRVGMIHRGRLEMIGDPSATVEQGVVRILLRAGSDEVRAAFRAWATGPVGARTTEWEVEGRAGIAMLRAELTDVHELLPSLLRSLWEHGLSVEQIDLRPFVLEEEFLRRVEAGRAESDAGSALG</sequence>
<evidence type="ECO:0000256" key="3">
    <source>
        <dbReference type="ARBA" id="ARBA00022741"/>
    </source>
</evidence>
<dbReference type="GO" id="GO:0005524">
    <property type="term" value="F:ATP binding"/>
    <property type="evidence" value="ECO:0007669"/>
    <property type="project" value="UniProtKB-KW"/>
</dbReference>
<dbReference type="SUPFAM" id="SSF52540">
    <property type="entry name" value="P-loop containing nucleoside triphosphate hydrolases"/>
    <property type="match status" value="1"/>
</dbReference>
<organism evidence="6">
    <name type="scientific">mine drainage metagenome</name>
    <dbReference type="NCBI Taxonomy" id="410659"/>
    <lineage>
        <taxon>unclassified sequences</taxon>
        <taxon>metagenomes</taxon>
        <taxon>ecological metagenomes</taxon>
    </lineage>
</organism>
<dbReference type="EMBL" id="AUZY01012542">
    <property type="protein sequence ID" value="EQD29551.1"/>
    <property type="molecule type" value="Genomic_DNA"/>
</dbReference>
<dbReference type="InterPro" id="IPR003439">
    <property type="entry name" value="ABC_transporter-like_ATP-bd"/>
</dbReference>
<keyword evidence="3" id="KW-0547">Nucleotide-binding</keyword>
<dbReference type="GO" id="GO:0016887">
    <property type="term" value="F:ATP hydrolysis activity"/>
    <property type="evidence" value="ECO:0007669"/>
    <property type="project" value="InterPro"/>
</dbReference>
<evidence type="ECO:0000259" key="5">
    <source>
        <dbReference type="Pfam" id="PF00005"/>
    </source>
</evidence>
<keyword evidence="2" id="KW-0813">Transport</keyword>
<reference evidence="6" key="1">
    <citation type="submission" date="2013-08" db="EMBL/GenBank/DDBJ databases">
        <authorList>
            <person name="Mendez C."/>
            <person name="Richter M."/>
            <person name="Ferrer M."/>
            <person name="Sanchez J."/>
        </authorList>
    </citation>
    <scope>NUCLEOTIDE SEQUENCE</scope>
</reference>
<evidence type="ECO:0000256" key="1">
    <source>
        <dbReference type="ARBA" id="ARBA00005417"/>
    </source>
</evidence>